<dbReference type="AlphaFoldDB" id="A0AB37NXG1"/>
<evidence type="ECO:0008006" key="4">
    <source>
        <dbReference type="Google" id="ProtNLM"/>
    </source>
</evidence>
<feature type="transmembrane region" description="Helical" evidence="1">
    <location>
        <begin position="169"/>
        <end position="192"/>
    </location>
</feature>
<keyword evidence="1" id="KW-1133">Transmembrane helix</keyword>
<name>A0AB37NXG1_9BIFI</name>
<keyword evidence="1" id="KW-0472">Membrane</keyword>
<keyword evidence="1" id="KW-0812">Transmembrane</keyword>
<organism evidence="2 3">
    <name type="scientific">Bifidobacterium pseudolongum</name>
    <dbReference type="NCBI Taxonomy" id="1694"/>
    <lineage>
        <taxon>Bacteria</taxon>
        <taxon>Bacillati</taxon>
        <taxon>Actinomycetota</taxon>
        <taxon>Actinomycetes</taxon>
        <taxon>Bifidobacteriales</taxon>
        <taxon>Bifidobacteriaceae</taxon>
        <taxon>Bifidobacterium</taxon>
    </lineage>
</organism>
<protein>
    <recommendedName>
        <fullName evidence="4">DUF4386 domain-containing protein</fullName>
    </recommendedName>
</protein>
<feature type="transmembrane region" description="Helical" evidence="1">
    <location>
        <begin position="113"/>
        <end position="130"/>
    </location>
</feature>
<evidence type="ECO:0000256" key="1">
    <source>
        <dbReference type="SAM" id="Phobius"/>
    </source>
</evidence>
<feature type="transmembrane region" description="Helical" evidence="1">
    <location>
        <begin position="33"/>
        <end position="53"/>
    </location>
</feature>
<gene>
    <name evidence="2" type="ORF">D7V89_05950</name>
</gene>
<dbReference type="EMBL" id="RAYV01000006">
    <property type="protein sequence ID" value="RKI87872.1"/>
    <property type="molecule type" value="Genomic_DNA"/>
</dbReference>
<sequence>MNKKIGMYGSCTNFIAVICFAICMLFNFDCGSYFFSMFIAFSFVVMACGYAYFAEKETKLAGYASVAFSAIYASIILLVYFAQLTTVRLDNLTQQAASILDFQQSGLLFNYDLLGYGVMSLSTLFAGLTIKPQRKIDTWLKYLLMVHGVFFISCLIIPMLGVFKTDSPKWIGIAVLEFWCAYFCPIGILSFLHFRNRKDRSS</sequence>
<proteinExistence type="predicted"/>
<evidence type="ECO:0000313" key="3">
    <source>
        <dbReference type="Proteomes" id="UP000273889"/>
    </source>
</evidence>
<dbReference type="Proteomes" id="UP000273889">
    <property type="component" value="Unassembled WGS sequence"/>
</dbReference>
<feature type="transmembrane region" description="Helical" evidence="1">
    <location>
        <begin position="7"/>
        <end position="27"/>
    </location>
</feature>
<accession>A0AB37NXG1</accession>
<evidence type="ECO:0000313" key="2">
    <source>
        <dbReference type="EMBL" id="RKI87872.1"/>
    </source>
</evidence>
<comment type="caution">
    <text evidence="2">The sequence shown here is derived from an EMBL/GenBank/DDBJ whole genome shotgun (WGS) entry which is preliminary data.</text>
</comment>
<reference evidence="2 3" key="1">
    <citation type="submission" date="2018-09" db="EMBL/GenBank/DDBJ databases">
        <title>Murine metabolic-syndrome-specific gut microbial biobank.</title>
        <authorList>
            <person name="Liu C."/>
        </authorList>
    </citation>
    <scope>NUCLEOTIDE SEQUENCE [LARGE SCALE GENOMIC DNA]</scope>
    <source>
        <strain evidence="2 3">WYJ21-P61</strain>
    </source>
</reference>
<feature type="transmembrane region" description="Helical" evidence="1">
    <location>
        <begin position="142"/>
        <end position="163"/>
    </location>
</feature>
<feature type="transmembrane region" description="Helical" evidence="1">
    <location>
        <begin position="60"/>
        <end position="82"/>
    </location>
</feature>